<organism evidence="3 4">
    <name type="scientific">Paraphoma chrysanthemicola</name>
    <dbReference type="NCBI Taxonomy" id="798071"/>
    <lineage>
        <taxon>Eukaryota</taxon>
        <taxon>Fungi</taxon>
        <taxon>Dikarya</taxon>
        <taxon>Ascomycota</taxon>
        <taxon>Pezizomycotina</taxon>
        <taxon>Dothideomycetes</taxon>
        <taxon>Pleosporomycetidae</taxon>
        <taxon>Pleosporales</taxon>
        <taxon>Pleosporineae</taxon>
        <taxon>Phaeosphaeriaceae</taxon>
        <taxon>Paraphoma</taxon>
    </lineage>
</organism>
<dbReference type="Gene3D" id="1.20.5.340">
    <property type="match status" value="1"/>
</dbReference>
<comment type="caution">
    <text evidence="3">The sequence shown here is derived from an EMBL/GenBank/DDBJ whole genome shotgun (WGS) entry which is preliminary data.</text>
</comment>
<feature type="region of interest" description="Disordered" evidence="2">
    <location>
        <begin position="507"/>
        <end position="553"/>
    </location>
</feature>
<evidence type="ECO:0000256" key="2">
    <source>
        <dbReference type="SAM" id="MobiDB-lite"/>
    </source>
</evidence>
<reference evidence="3" key="1">
    <citation type="journal article" date="2021" name="Nat. Commun.">
        <title>Genetic determinants of endophytism in the Arabidopsis root mycobiome.</title>
        <authorList>
            <person name="Mesny F."/>
            <person name="Miyauchi S."/>
            <person name="Thiergart T."/>
            <person name="Pickel B."/>
            <person name="Atanasova L."/>
            <person name="Karlsson M."/>
            <person name="Huettel B."/>
            <person name="Barry K.W."/>
            <person name="Haridas S."/>
            <person name="Chen C."/>
            <person name="Bauer D."/>
            <person name="Andreopoulos W."/>
            <person name="Pangilinan J."/>
            <person name="LaButti K."/>
            <person name="Riley R."/>
            <person name="Lipzen A."/>
            <person name="Clum A."/>
            <person name="Drula E."/>
            <person name="Henrissat B."/>
            <person name="Kohler A."/>
            <person name="Grigoriev I.V."/>
            <person name="Martin F.M."/>
            <person name="Hacquard S."/>
        </authorList>
    </citation>
    <scope>NUCLEOTIDE SEQUENCE</scope>
    <source>
        <strain evidence="3">MPI-SDFR-AT-0120</strain>
    </source>
</reference>
<evidence type="ECO:0000313" key="4">
    <source>
        <dbReference type="Proteomes" id="UP000813461"/>
    </source>
</evidence>
<gene>
    <name evidence="3" type="ORF">FB567DRAFT_528513</name>
</gene>
<keyword evidence="1" id="KW-0175">Coiled coil</keyword>
<accession>A0A8K0VWL8</accession>
<dbReference type="Proteomes" id="UP000813461">
    <property type="component" value="Unassembled WGS sequence"/>
</dbReference>
<name>A0A8K0VWL8_9PLEO</name>
<evidence type="ECO:0000313" key="3">
    <source>
        <dbReference type="EMBL" id="KAH7084168.1"/>
    </source>
</evidence>
<sequence>MATSPKSGHQRADSGVEGIDSASKALLTAQNFYNAVTSLTSEKGFQAFSDLLELLPRQETEIKVKDAAIHDLNDKLEAKEKSHKAFIKKQVLAFEDRYDDWTDENSTLEDRVEELEKAARVKDEEVMMLRKTNEEEVVRLRDVIKHTEEKNTDLEAAYESLTKASKEFEKRVVNLEATLQKSQAESEDRAQKIEELNDRIADMKKTLDEGDEKYRCLNAEAIQSKEALMGMLQYCVTLNELDLTETAGRIDAIWKSAINFVVDFAGGELPDHTLQSDWTKIRDNEVFQHRIPLPQSNSEVAREMRVAIILGILATLINNVIFQPTYLVSHEDHGLRENLCHQAFINAEQEQAGRSALLAMLPEEQEENEKEGIDYVATELLDGMNVQVLLSPENVLIVRQALEQLLLRFQQEWKIIQRGREKLEVSFQHSFSADYPWHVLDLRASNAKPKKNSHAKPSSTSLEDKIVVVPRLYHIKAQDGGKPLTHGYVLQKAHLNAAETELSKILPADPFERSGPSRTRNRGGRKMSVAGSTTSSGRGLGRFLSQPRGGPTL</sequence>
<evidence type="ECO:0000256" key="1">
    <source>
        <dbReference type="SAM" id="Coils"/>
    </source>
</evidence>
<keyword evidence="4" id="KW-1185">Reference proteome</keyword>
<feature type="coiled-coil region" evidence="1">
    <location>
        <begin position="98"/>
        <end position="220"/>
    </location>
</feature>
<dbReference type="AlphaFoldDB" id="A0A8K0VWL8"/>
<dbReference type="EMBL" id="JAGMVJ010000012">
    <property type="protein sequence ID" value="KAH7084168.1"/>
    <property type="molecule type" value="Genomic_DNA"/>
</dbReference>
<protein>
    <submittedName>
        <fullName evidence="3">Uncharacterized protein</fullName>
    </submittedName>
</protein>
<proteinExistence type="predicted"/>
<dbReference type="OrthoDB" id="5421041at2759"/>